<dbReference type="Pfam" id="PF00856">
    <property type="entry name" value="SET"/>
    <property type="match status" value="1"/>
</dbReference>
<dbReference type="FunFam" id="2.170.270.10:FF:000046">
    <property type="entry name" value="SET-domain containing protein lysine methyltransferase family protein"/>
    <property type="match status" value="1"/>
</dbReference>
<dbReference type="Gene3D" id="1.10.8.850">
    <property type="entry name" value="Histone-lysine N methyltransferase , C-terminal domain-like"/>
    <property type="match status" value="1"/>
</dbReference>
<dbReference type="InterPro" id="IPR018848">
    <property type="entry name" value="WIYLD_domain"/>
</dbReference>
<evidence type="ECO:0000256" key="2">
    <source>
        <dbReference type="ARBA" id="ARBA00004286"/>
    </source>
</evidence>
<sequence>MAPNSKAAKAFKTMGSMGYSGKVVKPVLKNLLKLYGNNWEFIEDENYRVLIDAIIESEDNKVARVTREQQNALSEGKPDESEPPLKRSKSNSQTDQRATSCHGSAHNDIVAIGDMRNKVENQAHGKKNMAESSSKLLQHEDMKPKVVRPKNHQDKGKNHGSPISHMGPEQTKETHMLSNDENDESVSSLISSKKRTITYETGDHSNSYQDPYNAVIESVPFDSLPNYMVPFSVVPPDPPRLLLEGGSCGSFPNAKENCSTFSDLIDLDAEEISDSKGKSSDLEGHHFECMDSEKFRSEEEENGVLNASKIDIATSSQREVKISLTYKSSYQSHFQAPSLESVLKQVDEKCVKSYKITLPGFSMLKLMKDMCECFLAACTTSNGTEQGIPKTVSKDGNPQAISVEGVDHQLTFCINSNILNGLLNYRNRTLIEVASQIPQGLGPIHMDLLRCHMRNFNVDGYKDKKIDRKILELDGLASSSAGMIIVQKQHSSNYVQDITKGQEAYRIPLINEINEEPLPTFYYIQHNVVYQNAYVKFLLARMSDDNCCSNCFGNCLSSEIPCACAGETGGEFAYMPGGLVKESYLESCISMNHDLQRHNLFYCKDCPLERTKDKRFSGKCKGHLVRKFIKECWYKCGCSMACGNRVVQQGITARLQVFMTPGGKGWGLRTLEDMPKGAFICEYVGEVVTNTELFERNMRNTGEKHTYPVLLDADWSSEGVLKDEEALCLDATSYGNVARFINHRCSDANLIEIPVEVETPDHHYYHLAFFTTRKVNALEELTWDYGIDFDDHRHPVKAFKCHCGSEFCRDRKSMKRRKLRS</sequence>
<gene>
    <name evidence="10" type="ORF">OLEA9_A107484</name>
</gene>
<evidence type="ECO:0000259" key="9">
    <source>
        <dbReference type="PROSITE" id="PS50280"/>
    </source>
</evidence>
<dbReference type="PROSITE" id="PS51580">
    <property type="entry name" value="SAM_MT43_3"/>
    <property type="match status" value="1"/>
</dbReference>
<accession>A0A8S0V0G1</accession>
<dbReference type="Gramene" id="OE9A107484T2">
    <property type="protein sequence ID" value="OE9A107484C2"/>
    <property type="gene ID" value="OE9A107484"/>
</dbReference>
<organism evidence="10 11">
    <name type="scientific">Olea europaea subsp. europaea</name>
    <dbReference type="NCBI Taxonomy" id="158383"/>
    <lineage>
        <taxon>Eukaryota</taxon>
        <taxon>Viridiplantae</taxon>
        <taxon>Streptophyta</taxon>
        <taxon>Embryophyta</taxon>
        <taxon>Tracheophyta</taxon>
        <taxon>Spermatophyta</taxon>
        <taxon>Magnoliopsida</taxon>
        <taxon>eudicotyledons</taxon>
        <taxon>Gunneridae</taxon>
        <taxon>Pentapetalae</taxon>
        <taxon>asterids</taxon>
        <taxon>lamiids</taxon>
        <taxon>Lamiales</taxon>
        <taxon>Oleaceae</taxon>
        <taxon>Oleeae</taxon>
        <taxon>Olea</taxon>
    </lineage>
</organism>
<evidence type="ECO:0000256" key="4">
    <source>
        <dbReference type="ARBA" id="ARBA00022679"/>
    </source>
</evidence>
<dbReference type="Gramene" id="OE9A107484T3">
    <property type="protein sequence ID" value="OE9A107484C3"/>
    <property type="gene ID" value="OE9A107484"/>
</dbReference>
<proteinExistence type="predicted"/>
<dbReference type="Gene3D" id="2.170.270.10">
    <property type="entry name" value="SET domain"/>
    <property type="match status" value="1"/>
</dbReference>
<dbReference type="InterPro" id="IPR025776">
    <property type="entry name" value="SUVR4/1/2"/>
</dbReference>
<protein>
    <submittedName>
        <fullName evidence="10">Probable inactive histone-lysine N-methyltransferase SUVR2</fullName>
    </submittedName>
</protein>
<evidence type="ECO:0000256" key="1">
    <source>
        <dbReference type="ARBA" id="ARBA00004123"/>
    </source>
</evidence>
<comment type="subcellular location">
    <subcellularLocation>
        <location evidence="2">Chromosome</location>
    </subcellularLocation>
    <subcellularLocation>
        <location evidence="1">Nucleus</location>
    </subcellularLocation>
</comment>
<dbReference type="InterPro" id="IPR046341">
    <property type="entry name" value="SET_dom_sf"/>
</dbReference>
<dbReference type="InterPro" id="IPR001214">
    <property type="entry name" value="SET_dom"/>
</dbReference>
<evidence type="ECO:0000256" key="7">
    <source>
        <dbReference type="ARBA" id="ARBA00023242"/>
    </source>
</evidence>
<keyword evidence="7" id="KW-0539">Nucleus</keyword>
<keyword evidence="3" id="KW-0158">Chromosome</keyword>
<name>A0A8S0V0G1_OLEEU</name>
<dbReference type="InterPro" id="IPR043017">
    <property type="entry name" value="WIYLD_dom_sf"/>
</dbReference>
<keyword evidence="11" id="KW-1185">Reference proteome</keyword>
<comment type="caution">
    <text evidence="10">The sequence shown here is derived from an EMBL/GenBank/DDBJ whole genome shotgun (WGS) entry which is preliminary data.</text>
</comment>
<dbReference type="Pfam" id="PF05033">
    <property type="entry name" value="Pre-SET"/>
    <property type="match status" value="1"/>
</dbReference>
<dbReference type="InterPro" id="IPR007728">
    <property type="entry name" value="Pre-SET_dom"/>
</dbReference>
<dbReference type="SUPFAM" id="SSF82199">
    <property type="entry name" value="SET domain"/>
    <property type="match status" value="1"/>
</dbReference>
<keyword evidence="6" id="KW-0862">Zinc</keyword>
<dbReference type="PANTHER" id="PTHR46450:SF24">
    <property type="entry name" value="HISTONE-LYSINE N-METHYLTRANSFERASE SUVR4"/>
    <property type="match status" value="1"/>
</dbReference>
<dbReference type="GO" id="GO:0008270">
    <property type="term" value="F:zinc ion binding"/>
    <property type="evidence" value="ECO:0007669"/>
    <property type="project" value="InterPro"/>
</dbReference>
<dbReference type="PROSITE" id="PS50280">
    <property type="entry name" value="SET"/>
    <property type="match status" value="1"/>
</dbReference>
<dbReference type="SMART" id="SM00317">
    <property type="entry name" value="SET"/>
    <property type="match status" value="1"/>
</dbReference>
<dbReference type="GO" id="GO:0042054">
    <property type="term" value="F:histone methyltransferase activity"/>
    <property type="evidence" value="ECO:0007669"/>
    <property type="project" value="InterPro"/>
</dbReference>
<feature type="domain" description="SET" evidence="9">
    <location>
        <begin position="653"/>
        <end position="786"/>
    </location>
</feature>
<evidence type="ECO:0000256" key="6">
    <source>
        <dbReference type="ARBA" id="ARBA00022833"/>
    </source>
</evidence>
<evidence type="ECO:0000256" key="3">
    <source>
        <dbReference type="ARBA" id="ARBA00022454"/>
    </source>
</evidence>
<dbReference type="EMBL" id="CACTIH010009178">
    <property type="protein sequence ID" value="CAA3026784.1"/>
    <property type="molecule type" value="Genomic_DNA"/>
</dbReference>
<feature type="region of interest" description="Disordered" evidence="8">
    <location>
        <begin position="66"/>
        <end position="105"/>
    </location>
</feature>
<feature type="compositionally biased region" description="Polar residues" evidence="8">
    <location>
        <begin position="90"/>
        <end position="102"/>
    </location>
</feature>
<dbReference type="OrthoDB" id="308383at2759"/>
<evidence type="ECO:0000256" key="5">
    <source>
        <dbReference type="ARBA" id="ARBA00022723"/>
    </source>
</evidence>
<dbReference type="PANTHER" id="PTHR46450">
    <property type="entry name" value="INACTIVE HISTONE-LYSINE N-METHYLTRANSFERASE SUVR1-RELATED"/>
    <property type="match status" value="1"/>
</dbReference>
<evidence type="ECO:0000313" key="10">
    <source>
        <dbReference type="EMBL" id="CAA3026784.1"/>
    </source>
</evidence>
<dbReference type="GO" id="GO:0005634">
    <property type="term" value="C:nucleus"/>
    <property type="evidence" value="ECO:0007669"/>
    <property type="project" value="UniProtKB-SubCell"/>
</dbReference>
<keyword evidence="4" id="KW-0808">Transferase</keyword>
<dbReference type="SMART" id="SM00468">
    <property type="entry name" value="PreSET"/>
    <property type="match status" value="1"/>
</dbReference>
<feature type="compositionally biased region" description="Basic and acidic residues" evidence="8">
    <location>
        <begin position="76"/>
        <end position="85"/>
    </location>
</feature>
<dbReference type="AlphaFoldDB" id="A0A8S0V0G1"/>
<dbReference type="GO" id="GO:0005694">
    <property type="term" value="C:chromosome"/>
    <property type="evidence" value="ECO:0007669"/>
    <property type="project" value="UniProtKB-SubCell"/>
</dbReference>
<keyword evidence="5" id="KW-0479">Metal-binding</keyword>
<dbReference type="Proteomes" id="UP000594638">
    <property type="component" value="Unassembled WGS sequence"/>
</dbReference>
<evidence type="ECO:0000313" key="11">
    <source>
        <dbReference type="Proteomes" id="UP000594638"/>
    </source>
</evidence>
<reference evidence="10 11" key="1">
    <citation type="submission" date="2019-12" db="EMBL/GenBank/DDBJ databases">
        <authorList>
            <person name="Alioto T."/>
            <person name="Alioto T."/>
            <person name="Gomez Garrido J."/>
        </authorList>
    </citation>
    <scope>NUCLEOTIDE SEQUENCE [LARGE SCALE GENOMIC DNA]</scope>
</reference>
<feature type="region of interest" description="Disordered" evidence="8">
    <location>
        <begin position="122"/>
        <end position="189"/>
    </location>
</feature>
<dbReference type="Pfam" id="PF10440">
    <property type="entry name" value="WIYLD"/>
    <property type="match status" value="1"/>
</dbReference>
<evidence type="ECO:0000256" key="8">
    <source>
        <dbReference type="SAM" id="MobiDB-lite"/>
    </source>
</evidence>
<dbReference type="CDD" id="cd10538">
    <property type="entry name" value="SET_SETDB-like"/>
    <property type="match status" value="1"/>
</dbReference>